<protein>
    <submittedName>
        <fullName evidence="1">Uncharacterized protein</fullName>
    </submittedName>
</protein>
<evidence type="ECO:0000313" key="2">
    <source>
        <dbReference type="Proteomes" id="UP000244335"/>
    </source>
</evidence>
<dbReference type="AlphaFoldDB" id="A0AA92H798"/>
<dbReference type="Proteomes" id="UP000244335">
    <property type="component" value="Unassembled WGS sequence"/>
</dbReference>
<comment type="caution">
    <text evidence="1">The sequence shown here is derived from an EMBL/GenBank/DDBJ whole genome shotgun (WGS) entry which is preliminary data.</text>
</comment>
<proteinExistence type="predicted"/>
<dbReference type="EMBL" id="QDFR01000013">
    <property type="protein sequence ID" value="PVE50200.1"/>
    <property type="molecule type" value="Genomic_DNA"/>
</dbReference>
<accession>A0AA92H798</accession>
<evidence type="ECO:0000313" key="1">
    <source>
        <dbReference type="EMBL" id="PVE50200.1"/>
    </source>
</evidence>
<sequence>MLYKYLISQYGTSLSGKSTPAEDVVRRFAPSEHLTHFRDYALSALQQAKVYLLDHLAAAYADTLHEAITENVDEGVTALAILGEVNLPSPVAWVEFDDRALGAARFERASSGTRFDKKPFGKGLRGYLLDGRNEDHLRVTMFHKRLEKGFVDPLCTLVVKRSVSGTYDYDNIEVELNQSMVEFHMRTGVSSEDINGMRIVQTVETGYDLFIPYALFAMLDSPDLGGIIPSETVTFTPKEVRTARKFGKSWILATQKSHLTIRIGPQAAAHMAERAARLEFHRNSAETRDGPVRHWVTEHERHYRSGKVVLVKGHHRGHEIVRNLPTRVMGPHLETIRFEFPTANLPTRK</sequence>
<organism evidence="1 2">
    <name type="scientific">Rhizobium rhizogenes</name>
    <name type="common">Agrobacterium rhizogenes</name>
    <dbReference type="NCBI Taxonomy" id="359"/>
    <lineage>
        <taxon>Bacteria</taxon>
        <taxon>Pseudomonadati</taxon>
        <taxon>Pseudomonadota</taxon>
        <taxon>Alphaproteobacteria</taxon>
        <taxon>Hyphomicrobiales</taxon>
        <taxon>Rhizobiaceae</taxon>
        <taxon>Rhizobium/Agrobacterium group</taxon>
        <taxon>Rhizobium</taxon>
    </lineage>
</organism>
<gene>
    <name evidence="1" type="ORF">DC430_22785</name>
</gene>
<reference evidence="1 2" key="1">
    <citation type="submission" date="2018-04" db="EMBL/GenBank/DDBJ databases">
        <authorList>
            <person name="Hagen T."/>
        </authorList>
    </citation>
    <scope>NUCLEOTIDE SEQUENCE [LARGE SCALE GENOMIC DNA]</scope>
    <source>
        <strain evidence="1 2">TPD7009</strain>
    </source>
</reference>
<name>A0AA92H798_RHIRH</name>
<dbReference type="RefSeq" id="WP_116494558.1">
    <property type="nucleotide sequence ID" value="NZ_QDFR01000013.1"/>
</dbReference>